<dbReference type="NCBIfam" id="TIGR02100">
    <property type="entry name" value="glgX_debranch"/>
    <property type="match status" value="1"/>
</dbReference>
<feature type="domain" description="Glycosyl hydrolase family 13 catalytic" evidence="5">
    <location>
        <begin position="273"/>
        <end position="671"/>
    </location>
</feature>
<dbReference type="GO" id="GO:0005980">
    <property type="term" value="P:glycogen catabolic process"/>
    <property type="evidence" value="ECO:0007669"/>
    <property type="project" value="InterPro"/>
</dbReference>
<dbReference type="STRING" id="1449350.OCH239_21555"/>
<feature type="region of interest" description="Disordered" evidence="4">
    <location>
        <begin position="1"/>
        <end position="31"/>
    </location>
</feature>
<dbReference type="Proteomes" id="UP000022447">
    <property type="component" value="Unassembled WGS sequence"/>
</dbReference>
<dbReference type="PANTHER" id="PTHR43002">
    <property type="entry name" value="GLYCOGEN DEBRANCHING ENZYME"/>
    <property type="match status" value="1"/>
</dbReference>
<evidence type="ECO:0000313" key="6">
    <source>
        <dbReference type="EMBL" id="ETX14597.1"/>
    </source>
</evidence>
<gene>
    <name evidence="6" type="ORF">OCH239_21555</name>
</gene>
<evidence type="ECO:0000259" key="5">
    <source>
        <dbReference type="SMART" id="SM00642"/>
    </source>
</evidence>
<dbReference type="Gene3D" id="2.60.40.10">
    <property type="entry name" value="Immunoglobulins"/>
    <property type="match status" value="1"/>
</dbReference>
<dbReference type="Pfam" id="PF02922">
    <property type="entry name" value="CBM_48"/>
    <property type="match status" value="1"/>
</dbReference>
<dbReference type="InterPro" id="IPR014756">
    <property type="entry name" value="Ig_E-set"/>
</dbReference>
<evidence type="ECO:0000256" key="4">
    <source>
        <dbReference type="SAM" id="MobiDB-lite"/>
    </source>
</evidence>
<dbReference type="Gene3D" id="2.60.40.1180">
    <property type="entry name" value="Golgi alpha-mannosidase II"/>
    <property type="match status" value="1"/>
</dbReference>
<dbReference type="Pfam" id="PF00128">
    <property type="entry name" value="Alpha-amylase"/>
    <property type="match status" value="1"/>
</dbReference>
<dbReference type="InterPro" id="IPR044505">
    <property type="entry name" value="GlgX_Isoamylase_N_E_set"/>
</dbReference>
<feature type="compositionally biased region" description="Basic and acidic residues" evidence="4">
    <location>
        <begin position="18"/>
        <end position="27"/>
    </location>
</feature>
<dbReference type="SUPFAM" id="SSF51445">
    <property type="entry name" value="(Trans)glycosidases"/>
    <property type="match status" value="1"/>
</dbReference>
<dbReference type="EMBL" id="JALZ01000009">
    <property type="protein sequence ID" value="ETX14597.1"/>
    <property type="molecule type" value="Genomic_DNA"/>
</dbReference>
<dbReference type="InterPro" id="IPR004193">
    <property type="entry name" value="Glyco_hydro_13_N"/>
</dbReference>
<feature type="compositionally biased region" description="Basic and acidic residues" evidence="4">
    <location>
        <begin position="565"/>
        <end position="587"/>
    </location>
</feature>
<comment type="similarity">
    <text evidence="1">Belongs to the glycosyl hydrolase 13 family.</text>
</comment>
<reference evidence="6 7" key="1">
    <citation type="submission" date="2014-01" db="EMBL/GenBank/DDBJ databases">
        <title>Roseivivax halodurans JCM 10272 Genome Sequencing.</title>
        <authorList>
            <person name="Lai Q."/>
            <person name="Li G."/>
            <person name="Shao Z."/>
        </authorList>
    </citation>
    <scope>NUCLEOTIDE SEQUENCE [LARGE SCALE GENOMIC DNA]</scope>
    <source>
        <strain evidence="6 7">JCM 10272</strain>
    </source>
</reference>
<protein>
    <submittedName>
        <fullName evidence="6">Glycogen debranching protein</fullName>
    </submittedName>
</protein>
<evidence type="ECO:0000313" key="7">
    <source>
        <dbReference type="Proteomes" id="UP000022447"/>
    </source>
</evidence>
<dbReference type="InterPro" id="IPR017853">
    <property type="entry name" value="GH"/>
</dbReference>
<evidence type="ECO:0000256" key="1">
    <source>
        <dbReference type="ARBA" id="ARBA00008061"/>
    </source>
</evidence>
<dbReference type="PATRIC" id="fig|1449350.3.peg.2101"/>
<feature type="region of interest" description="Disordered" evidence="4">
    <location>
        <begin position="565"/>
        <end position="600"/>
    </location>
</feature>
<dbReference type="CDD" id="cd11326">
    <property type="entry name" value="AmyAc_Glg_debranch"/>
    <property type="match status" value="1"/>
</dbReference>
<dbReference type="AlphaFoldDB" id="X7EF83"/>
<organism evidence="6 7">
    <name type="scientific">Roseivivax halodurans JCM 10272</name>
    <dbReference type="NCBI Taxonomy" id="1449350"/>
    <lineage>
        <taxon>Bacteria</taxon>
        <taxon>Pseudomonadati</taxon>
        <taxon>Pseudomonadota</taxon>
        <taxon>Alphaproteobacteria</taxon>
        <taxon>Rhodobacterales</taxon>
        <taxon>Roseobacteraceae</taxon>
        <taxon>Roseivivax</taxon>
    </lineage>
</organism>
<dbReference type="GO" id="GO:0004135">
    <property type="term" value="F:amylo-alpha-1,6-glucosidase activity"/>
    <property type="evidence" value="ECO:0007669"/>
    <property type="project" value="InterPro"/>
</dbReference>
<accession>X7EF83</accession>
<keyword evidence="7" id="KW-1185">Reference proteome</keyword>
<dbReference type="InterPro" id="IPR011837">
    <property type="entry name" value="Glycogen_debranch_GlgX"/>
</dbReference>
<dbReference type="InterPro" id="IPR013780">
    <property type="entry name" value="Glyco_hydro_b"/>
</dbReference>
<evidence type="ECO:0000256" key="2">
    <source>
        <dbReference type="ARBA" id="ARBA00022801"/>
    </source>
</evidence>
<sequence length="799" mass="88557">MRPHAALRPALRNPAGRCSDRRARRYGDQCQPGGACRRLRDGLAIPPGDGGRLTHHPRSALVPLAGSTGLAKDDAQRYGTSCGLGSVRPRLCRSLREHRIASMSIHPSPGPGRATPLGATFDGAGVNFAVFSQNATRLSLCLFSDDGATETARIPLPERDGDVWHGYLSGVRPGQLYGYRAEGPYAPEEGHRFNPHKLLIDPYAKRLTGHLIWHDSVYGYTVGDPEADPSFDTRDSAPYVPKCVVEDPCFDWGRTRRPETEMQDSIIYEAHVKGLTERFPGPEPKGGFLALASDPMLDHLTGLGVTAVELLPVHAFVNDRFLVEKGLTNYWGYQSIGFFAPDPRYLTEGRLWEFQYMVARLHAAGIEVILDVVYNHTGESDETGPTLCFRGLDNKAYYRLNPDDPRRYVNVTGTGNTINTRHPMVLRMIMDSLRYWVEMMGVDGFRFDLCATLGRTDEGFDPDAAFFDAIRQDPVLADVKLIAEPWDIGPGGYQVGAFPPPFAEWNDKFRDDVRGYWKGDPGTTAALAARITGSALQFDHSGRPATTSVNLVTAHDGYTLADVTSYERRHNEGNGEGNRDGHGDNHSDNFGVEGPTDDPDIKAARAQRRRNMLATLLLSQGTPMLLAGDEIGNTQSGNNNAYCQDNEIGWLDWDAADRDLLAFTKRLITFRKAHPILRQKRFLHARERMVDGTCDLFWWREDGAEMEDADWEDPDRRLVCAEMRMASGTPPYAQREEALLVAFNSGEALDLTLPEPPQDFVWVRHIDTSDPAAAYEIVGGAIRVNAGSTMVLVLERADG</sequence>
<keyword evidence="3" id="KW-0326">Glycosidase</keyword>
<comment type="caution">
    <text evidence="6">The sequence shown here is derived from an EMBL/GenBank/DDBJ whole genome shotgun (WGS) entry which is preliminary data.</text>
</comment>
<evidence type="ECO:0000256" key="3">
    <source>
        <dbReference type="ARBA" id="ARBA00023295"/>
    </source>
</evidence>
<name>X7EF83_9RHOB</name>
<dbReference type="SUPFAM" id="SSF51011">
    <property type="entry name" value="Glycosyl hydrolase domain"/>
    <property type="match status" value="1"/>
</dbReference>
<dbReference type="eggNOG" id="COG1523">
    <property type="taxonomic scope" value="Bacteria"/>
</dbReference>
<dbReference type="InterPro" id="IPR013783">
    <property type="entry name" value="Ig-like_fold"/>
</dbReference>
<proteinExistence type="inferred from homology"/>
<dbReference type="SUPFAM" id="SSF81296">
    <property type="entry name" value="E set domains"/>
    <property type="match status" value="1"/>
</dbReference>
<dbReference type="SMART" id="SM00642">
    <property type="entry name" value="Aamy"/>
    <property type="match status" value="1"/>
</dbReference>
<keyword evidence="2" id="KW-0378">Hydrolase</keyword>
<dbReference type="Gene3D" id="3.20.20.80">
    <property type="entry name" value="Glycosidases"/>
    <property type="match status" value="1"/>
</dbReference>
<dbReference type="InterPro" id="IPR006047">
    <property type="entry name" value="GH13_cat_dom"/>
</dbReference>
<dbReference type="CDD" id="cd02856">
    <property type="entry name" value="E_set_GDE_Isoamylase_N"/>
    <property type="match status" value="1"/>
</dbReference>